<dbReference type="InterPro" id="IPR024768">
    <property type="entry name" value="Marf1"/>
</dbReference>
<comment type="caution">
    <text evidence="2">The sequence shown here is derived from an EMBL/GenBank/DDBJ whole genome shotgun (WGS) entry which is preliminary data.</text>
</comment>
<evidence type="ECO:0000313" key="2">
    <source>
        <dbReference type="EMBL" id="GFP88445.1"/>
    </source>
</evidence>
<dbReference type="PANTHER" id="PTHR14379:SF7">
    <property type="entry name" value="ENDONUCLEASE OR GLYCOSYL HYDROLASE-RELATED"/>
    <property type="match status" value="1"/>
</dbReference>
<keyword evidence="3" id="KW-1185">Reference proteome</keyword>
<dbReference type="Pfam" id="PF01936">
    <property type="entry name" value="NYN"/>
    <property type="match status" value="1"/>
</dbReference>
<feature type="domain" description="NYN" evidence="1">
    <location>
        <begin position="11"/>
        <end position="132"/>
    </location>
</feature>
<dbReference type="GO" id="GO:0004540">
    <property type="term" value="F:RNA nuclease activity"/>
    <property type="evidence" value="ECO:0007669"/>
    <property type="project" value="InterPro"/>
</dbReference>
<feature type="non-terminal residue" evidence="2">
    <location>
        <position position="133"/>
    </location>
</feature>
<dbReference type="GO" id="GO:0005777">
    <property type="term" value="C:peroxisome"/>
    <property type="evidence" value="ECO:0007669"/>
    <property type="project" value="InterPro"/>
</dbReference>
<reference evidence="2" key="1">
    <citation type="submission" date="2020-07" db="EMBL/GenBank/DDBJ databases">
        <title>Ethylene signaling mediates host invasion by parasitic plants.</title>
        <authorList>
            <person name="Yoshida S."/>
        </authorList>
    </citation>
    <scope>NUCLEOTIDE SEQUENCE</scope>
    <source>
        <strain evidence="2">Okayama</strain>
    </source>
</reference>
<evidence type="ECO:0000259" key="1">
    <source>
        <dbReference type="Pfam" id="PF01936"/>
    </source>
</evidence>
<evidence type="ECO:0000313" key="3">
    <source>
        <dbReference type="Proteomes" id="UP000653305"/>
    </source>
</evidence>
<dbReference type="AlphaFoldDB" id="A0A830BYX6"/>
<dbReference type="Gene3D" id="3.40.50.1010">
    <property type="entry name" value="5'-nuclease"/>
    <property type="match status" value="1"/>
</dbReference>
<dbReference type="InterPro" id="IPR021139">
    <property type="entry name" value="NYN"/>
</dbReference>
<proteinExistence type="predicted"/>
<organism evidence="2 3">
    <name type="scientific">Phtheirospermum japonicum</name>
    <dbReference type="NCBI Taxonomy" id="374723"/>
    <lineage>
        <taxon>Eukaryota</taxon>
        <taxon>Viridiplantae</taxon>
        <taxon>Streptophyta</taxon>
        <taxon>Embryophyta</taxon>
        <taxon>Tracheophyta</taxon>
        <taxon>Spermatophyta</taxon>
        <taxon>Magnoliopsida</taxon>
        <taxon>eudicotyledons</taxon>
        <taxon>Gunneridae</taxon>
        <taxon>Pentapetalae</taxon>
        <taxon>asterids</taxon>
        <taxon>lamiids</taxon>
        <taxon>Lamiales</taxon>
        <taxon>Orobanchaceae</taxon>
        <taxon>Orobanchaceae incertae sedis</taxon>
        <taxon>Phtheirospermum</taxon>
    </lineage>
</organism>
<gene>
    <name evidence="2" type="ORF">PHJA_000988200</name>
</gene>
<dbReference type="EMBL" id="BMAC01000168">
    <property type="protein sequence ID" value="GFP88445.1"/>
    <property type="molecule type" value="Genomic_DNA"/>
</dbReference>
<name>A0A830BYX6_9LAMI</name>
<dbReference type="GO" id="GO:0010468">
    <property type="term" value="P:regulation of gene expression"/>
    <property type="evidence" value="ECO:0007669"/>
    <property type="project" value="InterPro"/>
</dbReference>
<sequence length="133" mass="14507">AGAEAQYGGAKTSVWWDIENCQVLRGCDANAFAQNTSSTLVKLNYCGPITISSYGDTTRIPTTVQHALSSTGLALNHVPAGVKDASDKKILVDMLFWAVDNPAPTNYFLISGDRDFSNALHQLRMRRYNILLA</sequence>
<dbReference type="CDD" id="cd10910">
    <property type="entry name" value="PIN_limkain_b1_N_like"/>
    <property type="match status" value="1"/>
</dbReference>
<protein>
    <submittedName>
        <fullName evidence="2">Meiosis arrest female protein 1</fullName>
    </submittedName>
</protein>
<dbReference type="OrthoDB" id="549353at2759"/>
<dbReference type="PANTHER" id="PTHR14379">
    <property type="entry name" value="LIMKAIN B LKAP"/>
    <property type="match status" value="1"/>
</dbReference>
<accession>A0A830BYX6</accession>
<dbReference type="Proteomes" id="UP000653305">
    <property type="component" value="Unassembled WGS sequence"/>
</dbReference>